<keyword evidence="2" id="KW-0808">Transferase</keyword>
<evidence type="ECO:0000256" key="2">
    <source>
        <dbReference type="ARBA" id="ARBA00022679"/>
    </source>
</evidence>
<comment type="pathway">
    <text evidence="1">Secondary metabolite biosynthesis.</text>
</comment>
<comment type="similarity">
    <text evidence="4">Belongs to the class I-like SAM-binding methyltransferase superfamily.</text>
</comment>
<evidence type="ECO:0000313" key="5">
    <source>
        <dbReference type="EMBL" id="PCH37045.1"/>
    </source>
</evidence>
<dbReference type="InterPro" id="IPR029063">
    <property type="entry name" value="SAM-dependent_MTases_sf"/>
</dbReference>
<protein>
    <submittedName>
        <fullName evidence="5">Uncharacterized protein</fullName>
    </submittedName>
</protein>
<gene>
    <name evidence="5" type="ORF">WOLCODRAFT_140696</name>
</gene>
<keyword evidence="6" id="KW-1185">Reference proteome</keyword>
<name>A0A2H3J5V0_WOLCO</name>
<dbReference type="GO" id="GO:0016740">
    <property type="term" value="F:transferase activity"/>
    <property type="evidence" value="ECO:0007669"/>
    <property type="project" value="UniProtKB-KW"/>
</dbReference>
<accession>A0A2H3J5V0</accession>
<dbReference type="AlphaFoldDB" id="A0A2H3J5V0"/>
<dbReference type="EMBL" id="KB467909">
    <property type="protein sequence ID" value="PCH37045.1"/>
    <property type="molecule type" value="Genomic_DNA"/>
</dbReference>
<dbReference type="Proteomes" id="UP000218811">
    <property type="component" value="Unassembled WGS sequence"/>
</dbReference>
<keyword evidence="3" id="KW-0949">S-adenosyl-L-methionine</keyword>
<evidence type="ECO:0000256" key="4">
    <source>
        <dbReference type="ARBA" id="ARBA00038314"/>
    </source>
</evidence>
<sequence length="302" mass="33823">MSPSKPEIRPESQVDPALIRPLDPSLFAPSEREAAFLRTTISEDETEVKRRVMEVQEEAYARYPYPCIRIFHHVSLMMSANPVYPMVLEGGKKGDTYFLDLGCCMGTDVRKLAQDGYPASHVLGCDLRPEFIELGYKLYADRDSCPVRFFASNIFDVPVSFSPTSSNETSISATPTELAQLTGSLTHIYTGALFHLFDESTQFAIALRLATLLKRESGAVIFGRHSGLEEAGKIDDHLGRNRYGHSEQSWPLLWKSVFAEAEGPEFAESRLRVEAKLGPEFPKHLFGVSRSGRMLVWSVQIL</sequence>
<dbReference type="CDD" id="cd02440">
    <property type="entry name" value="AdoMet_MTases"/>
    <property type="match status" value="1"/>
</dbReference>
<dbReference type="InterPro" id="IPR051654">
    <property type="entry name" value="Meroterpenoid_MTases"/>
</dbReference>
<dbReference type="PANTHER" id="PTHR35897:SF1">
    <property type="entry name" value="METHYLTRANSFERASE AUSD"/>
    <property type="match status" value="1"/>
</dbReference>
<dbReference type="OrthoDB" id="2094832at2759"/>
<evidence type="ECO:0000256" key="1">
    <source>
        <dbReference type="ARBA" id="ARBA00005179"/>
    </source>
</evidence>
<evidence type="ECO:0000256" key="3">
    <source>
        <dbReference type="ARBA" id="ARBA00022691"/>
    </source>
</evidence>
<dbReference type="Gene3D" id="3.40.50.150">
    <property type="entry name" value="Vaccinia Virus protein VP39"/>
    <property type="match status" value="1"/>
</dbReference>
<dbReference type="PANTHER" id="PTHR35897">
    <property type="entry name" value="METHYLTRANSFERASE AUSD"/>
    <property type="match status" value="1"/>
</dbReference>
<evidence type="ECO:0000313" key="6">
    <source>
        <dbReference type="Proteomes" id="UP000218811"/>
    </source>
</evidence>
<organism evidence="5 6">
    <name type="scientific">Wolfiporia cocos (strain MD-104)</name>
    <name type="common">Brown rot fungus</name>
    <dbReference type="NCBI Taxonomy" id="742152"/>
    <lineage>
        <taxon>Eukaryota</taxon>
        <taxon>Fungi</taxon>
        <taxon>Dikarya</taxon>
        <taxon>Basidiomycota</taxon>
        <taxon>Agaricomycotina</taxon>
        <taxon>Agaricomycetes</taxon>
        <taxon>Polyporales</taxon>
        <taxon>Phaeolaceae</taxon>
        <taxon>Wolfiporia</taxon>
    </lineage>
</organism>
<proteinExistence type="inferred from homology"/>
<dbReference type="STRING" id="742152.A0A2H3J5V0"/>
<dbReference type="SUPFAM" id="SSF53335">
    <property type="entry name" value="S-adenosyl-L-methionine-dependent methyltransferases"/>
    <property type="match status" value="1"/>
</dbReference>
<reference evidence="5 6" key="1">
    <citation type="journal article" date="2012" name="Science">
        <title>The Paleozoic origin of enzymatic lignin decomposition reconstructed from 31 fungal genomes.</title>
        <authorList>
            <person name="Floudas D."/>
            <person name="Binder M."/>
            <person name="Riley R."/>
            <person name="Barry K."/>
            <person name="Blanchette R.A."/>
            <person name="Henrissat B."/>
            <person name="Martinez A.T."/>
            <person name="Otillar R."/>
            <person name="Spatafora J.W."/>
            <person name="Yadav J.S."/>
            <person name="Aerts A."/>
            <person name="Benoit I."/>
            <person name="Boyd A."/>
            <person name="Carlson A."/>
            <person name="Copeland A."/>
            <person name="Coutinho P.M."/>
            <person name="de Vries R.P."/>
            <person name="Ferreira P."/>
            <person name="Findley K."/>
            <person name="Foster B."/>
            <person name="Gaskell J."/>
            <person name="Glotzer D."/>
            <person name="Gorecki P."/>
            <person name="Heitman J."/>
            <person name="Hesse C."/>
            <person name="Hori C."/>
            <person name="Igarashi K."/>
            <person name="Jurgens J.A."/>
            <person name="Kallen N."/>
            <person name="Kersten P."/>
            <person name="Kohler A."/>
            <person name="Kuees U."/>
            <person name="Kumar T.K.A."/>
            <person name="Kuo A."/>
            <person name="LaButti K."/>
            <person name="Larrondo L.F."/>
            <person name="Lindquist E."/>
            <person name="Ling A."/>
            <person name="Lombard V."/>
            <person name="Lucas S."/>
            <person name="Lundell T."/>
            <person name="Martin R."/>
            <person name="McLaughlin D.J."/>
            <person name="Morgenstern I."/>
            <person name="Morin E."/>
            <person name="Murat C."/>
            <person name="Nagy L.G."/>
            <person name="Nolan M."/>
            <person name="Ohm R.A."/>
            <person name="Patyshakuliyeva A."/>
            <person name="Rokas A."/>
            <person name="Ruiz-Duenas F.J."/>
            <person name="Sabat G."/>
            <person name="Salamov A."/>
            <person name="Samejima M."/>
            <person name="Schmutz J."/>
            <person name="Slot J.C."/>
            <person name="St John F."/>
            <person name="Stenlid J."/>
            <person name="Sun H."/>
            <person name="Sun S."/>
            <person name="Syed K."/>
            <person name="Tsang A."/>
            <person name="Wiebenga A."/>
            <person name="Young D."/>
            <person name="Pisabarro A."/>
            <person name="Eastwood D.C."/>
            <person name="Martin F."/>
            <person name="Cullen D."/>
            <person name="Grigoriev I.V."/>
            <person name="Hibbett D.S."/>
        </authorList>
    </citation>
    <scope>NUCLEOTIDE SEQUENCE [LARGE SCALE GENOMIC DNA]</scope>
    <source>
        <strain evidence="5 6">MD-104</strain>
    </source>
</reference>
<dbReference type="OMA" id="KIRDEAW"/>